<dbReference type="Pfam" id="PF13540">
    <property type="entry name" value="RCC1_2"/>
    <property type="match status" value="2"/>
</dbReference>
<feature type="region of interest" description="Disordered" evidence="3">
    <location>
        <begin position="386"/>
        <end position="483"/>
    </location>
</feature>
<dbReference type="Proteomes" id="UP000041254">
    <property type="component" value="Unassembled WGS sequence"/>
</dbReference>
<dbReference type="InterPro" id="IPR051210">
    <property type="entry name" value="Ub_ligase/GEF_domain"/>
</dbReference>
<evidence type="ECO:0000313" key="4">
    <source>
        <dbReference type="EMBL" id="CEM34676.1"/>
    </source>
</evidence>
<dbReference type="OMA" id="ECKEVTY"/>
<evidence type="ECO:0000256" key="3">
    <source>
        <dbReference type="SAM" id="MobiDB-lite"/>
    </source>
</evidence>
<protein>
    <submittedName>
        <fullName evidence="4">Uncharacterized protein</fullName>
    </submittedName>
</protein>
<feature type="region of interest" description="Disordered" evidence="3">
    <location>
        <begin position="1"/>
        <end position="27"/>
    </location>
</feature>
<dbReference type="PRINTS" id="PR00633">
    <property type="entry name" value="RCCNDNSATION"/>
</dbReference>
<reference evidence="4 5" key="1">
    <citation type="submission" date="2014-11" db="EMBL/GenBank/DDBJ databases">
        <authorList>
            <person name="Zhu J."/>
            <person name="Qi W."/>
            <person name="Song R."/>
        </authorList>
    </citation>
    <scope>NUCLEOTIDE SEQUENCE [LARGE SCALE GENOMIC DNA]</scope>
</reference>
<dbReference type="Gene3D" id="2.130.10.30">
    <property type="entry name" value="Regulator of chromosome condensation 1/beta-lactamase-inhibitor protein II"/>
    <property type="match status" value="3"/>
</dbReference>
<dbReference type="PANTHER" id="PTHR22870:SF408">
    <property type="entry name" value="OS09G0560450 PROTEIN"/>
    <property type="match status" value="1"/>
</dbReference>
<proteinExistence type="predicted"/>
<feature type="repeat" description="RCC1" evidence="2">
    <location>
        <begin position="325"/>
        <end position="376"/>
    </location>
</feature>
<dbReference type="InterPro" id="IPR009091">
    <property type="entry name" value="RCC1/BLIP-II"/>
</dbReference>
<dbReference type="InterPro" id="IPR000408">
    <property type="entry name" value="Reg_chr_condens"/>
</dbReference>
<feature type="compositionally biased region" description="Basic and acidic residues" evidence="3">
    <location>
        <begin position="474"/>
        <end position="483"/>
    </location>
</feature>
<feature type="repeat" description="RCC1" evidence="2">
    <location>
        <begin position="130"/>
        <end position="181"/>
    </location>
</feature>
<dbReference type="PROSITE" id="PS00626">
    <property type="entry name" value="RCC1_2"/>
    <property type="match status" value="2"/>
</dbReference>
<sequence length="595" mass="64254">MVLVSDGTYRRSPAPSRALQRLRTSSNLPSPTVAHSLHEIPQPVLLLLCSHLPASWVAAIATCGREWCRSIVPLAVTQILLGWGVDEQRLDALVRSEGYVRALLVMERLREPHRVETGEAHTLHLRDKSRQVLGVGLQPSGQLGLGDTQPRAECKEVTYFHSLPVASIGCGSSHSAVATRDGQLYTFGLNRQGQLGMAIARRTVSMGSSREDLNSGGIPNLFGYSAAGDMGSSARVGEQRGEVRRGTDDRTMRLTPCRVDFPLNVKVRAVACGTHHTLVMGEHGDLWGFGLWLRKAVAHPVRIPSPPAAQIDAGGGFNLMVTTNGKVYSWGRGSHGKTGHGSKDFEETPKPIAALQRETVVQVAAGEEHAAAITVDGRLFMWGKSREGQLGDPSPADCLTPRQVPPPSAMEPSTPAPTRLAPLSPTTSPHPEMDTQPDTPAAAPPPNPLPASPAAAASSAPPDEQQAQAQSEGTGRERLLSSQSDRGRLEGVFCVCKVRCGSSHTILLLKDRRVLVAGSNSDRQLGLRFDKTKIIREFTELNDFGEEGIVVEDVSAGVRHSVVLDTRDQLHFFGETVSTARPYDYLWEWQTVGDD</sequence>
<evidence type="ECO:0000256" key="2">
    <source>
        <dbReference type="PROSITE-ProRule" id="PRU00235"/>
    </source>
</evidence>
<accession>A0A0G4GV23</accession>
<keyword evidence="1" id="KW-0677">Repeat</keyword>
<dbReference type="STRING" id="1169540.A0A0G4GV23"/>
<organism evidence="4 5">
    <name type="scientific">Vitrella brassicaformis (strain CCMP3155)</name>
    <dbReference type="NCBI Taxonomy" id="1169540"/>
    <lineage>
        <taxon>Eukaryota</taxon>
        <taxon>Sar</taxon>
        <taxon>Alveolata</taxon>
        <taxon>Colpodellida</taxon>
        <taxon>Vitrellaceae</taxon>
        <taxon>Vitrella</taxon>
    </lineage>
</organism>
<dbReference type="PROSITE" id="PS50012">
    <property type="entry name" value="RCC1_3"/>
    <property type="match status" value="3"/>
</dbReference>
<evidence type="ECO:0000313" key="5">
    <source>
        <dbReference type="Proteomes" id="UP000041254"/>
    </source>
</evidence>
<dbReference type="AlphaFoldDB" id="A0A0G4GV23"/>
<gene>
    <name evidence="4" type="ORF">Vbra_18687</name>
</gene>
<evidence type="ECO:0000256" key="1">
    <source>
        <dbReference type="ARBA" id="ARBA00022737"/>
    </source>
</evidence>
<dbReference type="EMBL" id="CDMY01000831">
    <property type="protein sequence ID" value="CEM34676.1"/>
    <property type="molecule type" value="Genomic_DNA"/>
</dbReference>
<dbReference type="PhylomeDB" id="A0A0G4GV23"/>
<keyword evidence="5" id="KW-1185">Reference proteome</keyword>
<name>A0A0G4GV23_VITBC</name>
<dbReference type="SUPFAM" id="SSF50985">
    <property type="entry name" value="RCC1/BLIP-II"/>
    <property type="match status" value="1"/>
</dbReference>
<dbReference type="PANTHER" id="PTHR22870">
    <property type="entry name" value="REGULATOR OF CHROMOSOME CONDENSATION"/>
    <property type="match status" value="1"/>
</dbReference>
<feature type="compositionally biased region" description="Pro residues" evidence="3">
    <location>
        <begin position="442"/>
        <end position="451"/>
    </location>
</feature>
<feature type="compositionally biased region" description="Low complexity" evidence="3">
    <location>
        <begin position="452"/>
        <end position="471"/>
    </location>
</feature>
<dbReference type="VEuPathDB" id="CryptoDB:Vbra_18687"/>
<dbReference type="OrthoDB" id="10256179at2759"/>
<dbReference type="Pfam" id="PF00415">
    <property type="entry name" value="RCC1"/>
    <property type="match status" value="2"/>
</dbReference>
<dbReference type="InParanoid" id="A0A0G4GV23"/>
<feature type="repeat" description="RCC1" evidence="2">
    <location>
        <begin position="182"/>
        <end position="283"/>
    </location>
</feature>